<dbReference type="AlphaFoldDB" id="A0A4V5N4T0"/>
<keyword evidence="8" id="KW-0206">Cytoskeleton</keyword>
<dbReference type="InterPro" id="IPR019821">
    <property type="entry name" value="Kinesin_motor_CS"/>
</dbReference>
<evidence type="ECO:0000256" key="1">
    <source>
        <dbReference type="ARBA" id="ARBA00004245"/>
    </source>
</evidence>
<evidence type="ECO:0000256" key="2">
    <source>
        <dbReference type="ARBA" id="ARBA00022490"/>
    </source>
</evidence>
<evidence type="ECO:0000256" key="10">
    <source>
        <dbReference type="PROSITE-ProRule" id="PRU00283"/>
    </source>
</evidence>
<keyword evidence="6 12" id="KW-0175">Coiled coil</keyword>
<dbReference type="CDD" id="cd23649">
    <property type="entry name" value="Khc_CBD_cc"/>
    <property type="match status" value="1"/>
</dbReference>
<keyword evidence="7 10" id="KW-0505">Motor protein</keyword>
<dbReference type="OrthoDB" id="3176171at2759"/>
<keyword evidence="5 10" id="KW-0067">ATP-binding</keyword>
<feature type="domain" description="Kinesin motor" evidence="14">
    <location>
        <begin position="6"/>
        <end position="328"/>
    </location>
</feature>
<dbReference type="GO" id="GO:0007018">
    <property type="term" value="P:microtubule-based movement"/>
    <property type="evidence" value="ECO:0007669"/>
    <property type="project" value="InterPro"/>
</dbReference>
<evidence type="ECO:0000313" key="15">
    <source>
        <dbReference type="EMBL" id="TKA29079.1"/>
    </source>
</evidence>
<dbReference type="STRING" id="329885.A0A4V5N4T0"/>
<dbReference type="PANTHER" id="PTHR47968:SF75">
    <property type="entry name" value="CENTROMERE-ASSOCIATED PROTEIN E"/>
    <property type="match status" value="1"/>
</dbReference>
<reference evidence="15 16" key="1">
    <citation type="submission" date="2017-03" db="EMBL/GenBank/DDBJ databases">
        <title>Genomes of endolithic fungi from Antarctica.</title>
        <authorList>
            <person name="Coleine C."/>
            <person name="Masonjones S."/>
            <person name="Stajich J.E."/>
        </authorList>
    </citation>
    <scope>NUCLEOTIDE SEQUENCE [LARGE SCALE GENOMIC DNA]</scope>
    <source>
        <strain evidence="15 16">CCFEE 5311</strain>
    </source>
</reference>
<dbReference type="GO" id="GO:0003777">
    <property type="term" value="F:microtubule motor activity"/>
    <property type="evidence" value="ECO:0007669"/>
    <property type="project" value="InterPro"/>
</dbReference>
<dbReference type="InterPro" id="IPR027640">
    <property type="entry name" value="Kinesin-like_fam"/>
</dbReference>
<dbReference type="PANTHER" id="PTHR47968">
    <property type="entry name" value="CENTROMERE PROTEIN E"/>
    <property type="match status" value="1"/>
</dbReference>
<dbReference type="InterPro" id="IPR001752">
    <property type="entry name" value="Kinesin_motor_dom"/>
</dbReference>
<comment type="caution">
    <text evidence="15">The sequence shown here is derived from an EMBL/GenBank/DDBJ whole genome shotgun (WGS) entry which is preliminary data.</text>
</comment>
<feature type="coiled-coil region" evidence="12">
    <location>
        <begin position="782"/>
        <end position="823"/>
    </location>
</feature>
<dbReference type="InterPro" id="IPR059182">
    <property type="entry name" value="Khc_C"/>
</dbReference>
<comment type="subcellular location">
    <subcellularLocation>
        <location evidence="1">Cytoplasm</location>
        <location evidence="1">Cytoskeleton</location>
    </subcellularLocation>
</comment>
<organism evidence="15 16">
    <name type="scientific">Friedmanniomyces endolithicus</name>
    <dbReference type="NCBI Taxonomy" id="329885"/>
    <lineage>
        <taxon>Eukaryota</taxon>
        <taxon>Fungi</taxon>
        <taxon>Dikarya</taxon>
        <taxon>Ascomycota</taxon>
        <taxon>Pezizomycotina</taxon>
        <taxon>Dothideomycetes</taxon>
        <taxon>Dothideomycetidae</taxon>
        <taxon>Mycosphaerellales</taxon>
        <taxon>Teratosphaeriaceae</taxon>
        <taxon>Friedmanniomyces</taxon>
    </lineage>
</organism>
<dbReference type="GO" id="GO:0005874">
    <property type="term" value="C:microtubule"/>
    <property type="evidence" value="ECO:0007669"/>
    <property type="project" value="UniProtKB-KW"/>
</dbReference>
<keyword evidence="3 11" id="KW-0493">Microtubule</keyword>
<dbReference type="PROSITE" id="PS50067">
    <property type="entry name" value="KINESIN_MOTOR_2"/>
    <property type="match status" value="1"/>
</dbReference>
<dbReference type="PROSITE" id="PS00411">
    <property type="entry name" value="KINESIN_MOTOR_1"/>
    <property type="match status" value="1"/>
</dbReference>
<protein>
    <recommendedName>
        <fullName evidence="11">Kinesin-like protein</fullName>
    </recommendedName>
</protein>
<evidence type="ECO:0000313" key="16">
    <source>
        <dbReference type="Proteomes" id="UP000310066"/>
    </source>
</evidence>
<dbReference type="PRINTS" id="PR00380">
    <property type="entry name" value="KINESINHEAVY"/>
</dbReference>
<feature type="binding site" evidence="10">
    <location>
        <begin position="87"/>
        <end position="94"/>
    </location>
    <ligand>
        <name>ATP</name>
        <dbReference type="ChEBI" id="CHEBI:30616"/>
    </ligand>
</feature>
<keyword evidence="4 10" id="KW-0547">Nucleotide-binding</keyword>
<dbReference type="GO" id="GO:0008017">
    <property type="term" value="F:microtubule binding"/>
    <property type="evidence" value="ECO:0007669"/>
    <property type="project" value="InterPro"/>
</dbReference>
<sequence>MSTANTIKVVARFRPQNDIEKRAGSEQVVDFTGEDTCSITSRENSGAFTFDRVFSTNTPQHDVFEYSIRHTVDDVLAGYNGTVFAYGQTGSGKTYTMMGDITNESGKGIIPRIVGQIFSSIMRCDASIEFTVRVAYMEIYMEKIRDLLVPENDNLPIHEDAKQGVYVKGLQRVYVSDIAEVYRILEIGAQARAVASTNMNQESSRSHSIFEVEIAQKNVETGSARSGRLFLVDLAGSEKVGKTGASGQTLEEAKKINKSLSALGMVINALSDGKSSHVPYRDSKLTRILQESLGGNSRTTLIINCSPSSYNDAETISTLRFGERAKTIKQKAKINEELSPAQLKALLKKAQSQVSSFENYFQSLEGEVGMWRKGEQVPKEQWTPALKDMGRTPAQAPPRSATPSRMRSGQDTPSTPRPESRMELERSSTPSLPMEKDEKEEFLKRENELQDQLAEKESSMSAAEQALMQARKELSELRELHTTNGRSTEKLQADNEILRMQIQRVEFETREEHINMESIKEANAELTSELDEVKQQLLDTRLSAKESSHMQSEKERLKKERMAQMMAGFDLGDGMMGSNELHVREMIQQVDSLLEVAESGDAVAVEELQVLKERLLETQGLVRQSELTNGSSNGHAEDTSVGATALLEQKLSQARQDYQSVLSKHLSSDDVDDIKRQLYDSLATSHHETAHPSPSDLPSALTRQQEENAALRADLETLRTQHSNGTPAPTANPHTKALADFDTIKKSLMRDLQNRCERVVELEISLDATREQYNAILRSSNSKQQAKKLAFLERNLEQLTLVQRQLVEQNAQLKKEVAIAERKLVARGERIRGLEGLVGESQERLMSANHKFVFPVPFTPPYLYLRGCSADVYHRFESQLLAVKERLEAAKSGASRGLPSGTHAPGMGYAATGNQFGRIAKPLRGGGGGTGGDGASSSASMVPTFAGLQAVQGGENGVAGGKRGSWFFNQRT</sequence>
<dbReference type="CDD" id="cd01369">
    <property type="entry name" value="KISc_KHC_KIF5"/>
    <property type="match status" value="1"/>
</dbReference>
<dbReference type="Proteomes" id="UP000310066">
    <property type="component" value="Unassembled WGS sequence"/>
</dbReference>
<gene>
    <name evidence="15" type="ORF">B0A54_16189</name>
</gene>
<comment type="similarity">
    <text evidence="10 11">Belongs to the TRAFAC class myosin-kinesin ATPase superfamily. Kinesin family.</text>
</comment>
<evidence type="ECO:0000256" key="12">
    <source>
        <dbReference type="SAM" id="Coils"/>
    </source>
</evidence>
<evidence type="ECO:0000256" key="7">
    <source>
        <dbReference type="ARBA" id="ARBA00023175"/>
    </source>
</evidence>
<dbReference type="EMBL" id="NAJP01000112">
    <property type="protein sequence ID" value="TKA29079.1"/>
    <property type="molecule type" value="Genomic_DNA"/>
</dbReference>
<dbReference type="Pfam" id="PF00225">
    <property type="entry name" value="Kinesin"/>
    <property type="match status" value="1"/>
</dbReference>
<name>A0A4V5N4T0_9PEZI</name>
<dbReference type="InterPro" id="IPR027417">
    <property type="entry name" value="P-loop_NTPase"/>
</dbReference>
<evidence type="ECO:0000256" key="8">
    <source>
        <dbReference type="ARBA" id="ARBA00023212"/>
    </source>
</evidence>
<comment type="function">
    <text evidence="9">Kinesin is a microtubule-associated force-producing protein that may play a role in organelle transport. Its motor activity is directed toward the microtubule's plus end.</text>
</comment>
<feature type="compositionally biased region" description="Basic and acidic residues" evidence="13">
    <location>
        <begin position="434"/>
        <end position="452"/>
    </location>
</feature>
<dbReference type="Gene3D" id="3.40.850.10">
    <property type="entry name" value="Kinesin motor domain"/>
    <property type="match status" value="1"/>
</dbReference>
<dbReference type="GO" id="GO:0005524">
    <property type="term" value="F:ATP binding"/>
    <property type="evidence" value="ECO:0007669"/>
    <property type="project" value="UniProtKB-UniRule"/>
</dbReference>
<feature type="region of interest" description="Disordered" evidence="13">
    <location>
        <begin position="384"/>
        <end position="452"/>
    </location>
</feature>
<dbReference type="SUPFAM" id="SSF52540">
    <property type="entry name" value="P-loop containing nucleoside triphosphate hydrolases"/>
    <property type="match status" value="1"/>
</dbReference>
<evidence type="ECO:0000256" key="6">
    <source>
        <dbReference type="ARBA" id="ARBA00023054"/>
    </source>
</evidence>
<evidence type="ECO:0000256" key="11">
    <source>
        <dbReference type="RuleBase" id="RU000394"/>
    </source>
</evidence>
<dbReference type="SMART" id="SM00129">
    <property type="entry name" value="KISc"/>
    <property type="match status" value="1"/>
</dbReference>
<evidence type="ECO:0000259" key="14">
    <source>
        <dbReference type="PROSITE" id="PS50067"/>
    </source>
</evidence>
<keyword evidence="2" id="KW-0963">Cytoplasm</keyword>
<evidence type="ECO:0000256" key="4">
    <source>
        <dbReference type="ARBA" id="ARBA00022741"/>
    </source>
</evidence>
<dbReference type="FunFam" id="3.40.850.10:FF:000031">
    <property type="entry name" value="Kinesin-like protein"/>
    <property type="match status" value="1"/>
</dbReference>
<feature type="compositionally biased region" description="Polar residues" evidence="13">
    <location>
        <begin position="401"/>
        <end position="414"/>
    </location>
</feature>
<evidence type="ECO:0000256" key="13">
    <source>
        <dbReference type="SAM" id="MobiDB-lite"/>
    </source>
</evidence>
<evidence type="ECO:0000256" key="9">
    <source>
        <dbReference type="ARBA" id="ARBA00056728"/>
    </source>
</evidence>
<proteinExistence type="inferred from homology"/>
<evidence type="ECO:0000256" key="5">
    <source>
        <dbReference type="ARBA" id="ARBA00022840"/>
    </source>
</evidence>
<dbReference type="InterPro" id="IPR036961">
    <property type="entry name" value="Kinesin_motor_dom_sf"/>
</dbReference>
<evidence type="ECO:0000256" key="3">
    <source>
        <dbReference type="ARBA" id="ARBA00022701"/>
    </source>
</evidence>
<accession>A0A4V5N4T0</accession>